<feature type="signal peptide" evidence="1">
    <location>
        <begin position="1"/>
        <end position="29"/>
    </location>
</feature>
<keyword evidence="1" id="KW-0732">Signal</keyword>
<evidence type="ECO:0000313" key="3">
    <source>
        <dbReference type="EMBL" id="VFK42291.1"/>
    </source>
</evidence>
<accession>A0A451BQH9</accession>
<proteinExistence type="predicted"/>
<feature type="chain" id="PRO_5036113665" description="DUF2066 domain-containing protein" evidence="1">
    <location>
        <begin position="30"/>
        <end position="372"/>
    </location>
</feature>
<gene>
    <name evidence="4" type="ORF">BECKSD772D_GA0070982_11283</name>
    <name evidence="3" type="ORF">BECKSD772E_GA0070983_101611</name>
    <name evidence="2" type="ORF">BECKSD772F_GA0070984_101315</name>
</gene>
<evidence type="ECO:0008006" key="5">
    <source>
        <dbReference type="Google" id="ProtNLM"/>
    </source>
</evidence>
<reference evidence="4" key="1">
    <citation type="submission" date="2019-02" db="EMBL/GenBank/DDBJ databases">
        <authorList>
            <person name="Gruber-Vodicka R. H."/>
            <person name="Seah K. B. B."/>
        </authorList>
    </citation>
    <scope>NUCLEOTIDE SEQUENCE</scope>
    <source>
        <strain evidence="4">BECK_S127</strain>
        <strain evidence="3">BECK_S1320</strain>
        <strain evidence="2">BECK_S1321</strain>
    </source>
</reference>
<dbReference type="Pfam" id="PF09839">
    <property type="entry name" value="DUF2066"/>
    <property type="match status" value="1"/>
</dbReference>
<evidence type="ECO:0000313" key="4">
    <source>
        <dbReference type="EMBL" id="VFK80562.1"/>
    </source>
</evidence>
<name>A0A451BQH9_9GAMM</name>
<sequence length="372" mass="41999">MIGIPCQQARRLLAGLCFLVGAASMSTYAAVDSDERHALYETEVPVANESESERNAVMRTALLQVMTKLSGRRKLSKHPGMNRILQHAERHVQQFRYRSKPKIASDESTSPVDGLIFHVRFDSASVDKLLREANIRTWRKTRPSVLVWLLIKEDEEHVLLSARDNHELSNILHASATERGVSVILPLLDLDDQLRISEIDVRKGDRDRISEASERYAVDAVLVGRAFPSLASPTRWEARWELFGEEITNNWTNKGDKAKKVLRDGIHKAIDIFVARYAVSKEENTNLVYESVELTVIDIRNIGDYAKALRYLENLQSGAKVYVTEAGANRISFRLSIRGGRTTFEKMIKDGTTIARTTTVNPDGAPMYRLLP</sequence>
<dbReference type="EMBL" id="CAADHB010000128">
    <property type="protein sequence ID" value="VFK80562.1"/>
    <property type="molecule type" value="Genomic_DNA"/>
</dbReference>
<protein>
    <recommendedName>
        <fullName evidence="5">DUF2066 domain-containing protein</fullName>
    </recommendedName>
</protein>
<dbReference type="AlphaFoldDB" id="A0A451BQH9"/>
<dbReference type="EMBL" id="CAADFU010000016">
    <property type="protein sequence ID" value="VFK42291.1"/>
    <property type="molecule type" value="Genomic_DNA"/>
</dbReference>
<organism evidence="4">
    <name type="scientific">Candidatus Kentrum sp. SD</name>
    <dbReference type="NCBI Taxonomy" id="2126332"/>
    <lineage>
        <taxon>Bacteria</taxon>
        <taxon>Pseudomonadati</taxon>
        <taxon>Pseudomonadota</taxon>
        <taxon>Gammaproteobacteria</taxon>
        <taxon>Candidatus Kentrum</taxon>
    </lineage>
</organism>
<evidence type="ECO:0000313" key="2">
    <source>
        <dbReference type="EMBL" id="VFK37263.1"/>
    </source>
</evidence>
<dbReference type="InterPro" id="IPR018642">
    <property type="entry name" value="DUF2066"/>
</dbReference>
<dbReference type="EMBL" id="CAADFR010000013">
    <property type="protein sequence ID" value="VFK37263.1"/>
    <property type="molecule type" value="Genomic_DNA"/>
</dbReference>
<evidence type="ECO:0000256" key="1">
    <source>
        <dbReference type="SAM" id="SignalP"/>
    </source>
</evidence>